<keyword evidence="1" id="KW-0732">Signal</keyword>
<evidence type="ECO:0000313" key="3">
    <source>
        <dbReference type="Proteomes" id="UP000054302"/>
    </source>
</evidence>
<proteinExistence type="predicted"/>
<organism evidence="2 3">
    <name type="scientific">Exophiala mesophila</name>
    <name type="common">Black yeast-like fungus</name>
    <dbReference type="NCBI Taxonomy" id="212818"/>
    <lineage>
        <taxon>Eukaryota</taxon>
        <taxon>Fungi</taxon>
        <taxon>Dikarya</taxon>
        <taxon>Ascomycota</taxon>
        <taxon>Pezizomycotina</taxon>
        <taxon>Eurotiomycetes</taxon>
        <taxon>Chaetothyriomycetidae</taxon>
        <taxon>Chaetothyriales</taxon>
        <taxon>Herpotrichiellaceae</taxon>
        <taxon>Exophiala</taxon>
    </lineage>
</organism>
<evidence type="ECO:0000313" key="2">
    <source>
        <dbReference type="EMBL" id="KIV92391.1"/>
    </source>
</evidence>
<reference evidence="2 3" key="1">
    <citation type="submission" date="2015-01" db="EMBL/GenBank/DDBJ databases">
        <title>The Genome Sequence of Exophiala mesophila CBS40295.</title>
        <authorList>
            <consortium name="The Broad Institute Genomics Platform"/>
            <person name="Cuomo C."/>
            <person name="de Hoog S."/>
            <person name="Gorbushina A."/>
            <person name="Stielow B."/>
            <person name="Teixiera M."/>
            <person name="Abouelleil A."/>
            <person name="Chapman S.B."/>
            <person name="Priest M."/>
            <person name="Young S.K."/>
            <person name="Wortman J."/>
            <person name="Nusbaum C."/>
            <person name="Birren B."/>
        </authorList>
    </citation>
    <scope>NUCLEOTIDE SEQUENCE [LARGE SCALE GENOMIC DNA]</scope>
    <source>
        <strain evidence="2 3">CBS 40295</strain>
    </source>
</reference>
<dbReference type="RefSeq" id="XP_016223965.1">
    <property type="nucleotide sequence ID" value="XM_016368177.1"/>
</dbReference>
<dbReference type="HOGENOM" id="CLU_2306140_0_0_1"/>
<dbReference type="EMBL" id="KN847522">
    <property type="protein sequence ID" value="KIV92391.1"/>
    <property type="molecule type" value="Genomic_DNA"/>
</dbReference>
<protein>
    <submittedName>
        <fullName evidence="2">Uncharacterized protein</fullName>
    </submittedName>
</protein>
<keyword evidence="3" id="KW-1185">Reference proteome</keyword>
<dbReference type="VEuPathDB" id="FungiDB:PV10_03693"/>
<feature type="signal peptide" evidence="1">
    <location>
        <begin position="1"/>
        <end position="18"/>
    </location>
</feature>
<dbReference type="OrthoDB" id="10297487at2759"/>
<dbReference type="GeneID" id="27321538"/>
<dbReference type="Proteomes" id="UP000054302">
    <property type="component" value="Unassembled WGS sequence"/>
</dbReference>
<sequence>MKFSTTFALLSMATSIFARPTTWDPNQAPAEIAPPFAPLMATPGPFVSDITKEHRDAEVSKVPEHLERRGDFLDIALGIAMLIEDLLPGISFPDFSDDPK</sequence>
<dbReference type="AlphaFoldDB" id="A0A0D1XVX6"/>
<name>A0A0D1XVX6_EXOME</name>
<accession>A0A0D1XVX6</accession>
<feature type="chain" id="PRO_5002236559" evidence="1">
    <location>
        <begin position="19"/>
        <end position="100"/>
    </location>
</feature>
<gene>
    <name evidence="2" type="ORF">PV10_03693</name>
</gene>
<evidence type="ECO:0000256" key="1">
    <source>
        <dbReference type="SAM" id="SignalP"/>
    </source>
</evidence>